<evidence type="ECO:0000313" key="2">
    <source>
        <dbReference type="Proteomes" id="UP000475155"/>
    </source>
</evidence>
<reference evidence="1 2" key="1">
    <citation type="submission" date="2019-10" db="EMBL/GenBank/DDBJ databases">
        <title>Bifidobacterium from non-human primates.</title>
        <authorList>
            <person name="Modesto M."/>
        </authorList>
    </citation>
    <scope>NUCLEOTIDE SEQUENCE [LARGE SCALE GENOMIC DNA]</scope>
    <source>
        <strain evidence="1 2">SMA1</strain>
    </source>
</reference>
<sequence length="213" mass="23445">MTVITIEKSDITATAKGAPTQAKLDTEMKLLGERLTAEDRAEALAKYLRPAFTDWLAALREQRPDIVTKRDVIRMSTAIRMQLAVRDALIVTVIDDTLGVDDMLAYATDPRSERAREGMTALLTRAFKDPDARINSERLNCALKTLDTMAGWPRAYAVQPHAAMGYLTWLAGRDTAEPVRHAMTALLIDQDCTLAAIVMSVCSRGISPACVHD</sequence>
<name>A0ABX0C7J3_9BIFI</name>
<proteinExistence type="predicted"/>
<protein>
    <recommendedName>
        <fullName evidence="3">DUF4192 domain-containing protein</fullName>
    </recommendedName>
</protein>
<organism evidence="1 2">
    <name type="scientific">Bifidobacterium saimiriisciurei</name>
    <dbReference type="NCBI Taxonomy" id="2661627"/>
    <lineage>
        <taxon>Bacteria</taxon>
        <taxon>Bacillati</taxon>
        <taxon>Actinomycetota</taxon>
        <taxon>Actinomycetes</taxon>
        <taxon>Bifidobacteriales</taxon>
        <taxon>Bifidobacteriaceae</taxon>
        <taxon>Bifidobacterium</taxon>
    </lineage>
</organism>
<accession>A0ABX0C7J3</accession>
<dbReference type="EMBL" id="WHZU01000004">
    <property type="protein sequence ID" value="NEH11113.1"/>
    <property type="molecule type" value="Genomic_DNA"/>
</dbReference>
<gene>
    <name evidence="1" type="ORF">GFD18_03255</name>
</gene>
<evidence type="ECO:0008006" key="3">
    <source>
        <dbReference type="Google" id="ProtNLM"/>
    </source>
</evidence>
<keyword evidence="2" id="KW-1185">Reference proteome</keyword>
<comment type="caution">
    <text evidence="1">The sequence shown here is derived from an EMBL/GenBank/DDBJ whole genome shotgun (WGS) entry which is preliminary data.</text>
</comment>
<evidence type="ECO:0000313" key="1">
    <source>
        <dbReference type="EMBL" id="NEH11113.1"/>
    </source>
</evidence>
<dbReference type="RefSeq" id="WP_163199153.1">
    <property type="nucleotide sequence ID" value="NZ_WHZU01000004.1"/>
</dbReference>
<dbReference type="Proteomes" id="UP000475155">
    <property type="component" value="Unassembled WGS sequence"/>
</dbReference>